<evidence type="ECO:0000313" key="2">
    <source>
        <dbReference type="EMBL" id="KKN27644.1"/>
    </source>
</evidence>
<evidence type="ECO:0000256" key="1">
    <source>
        <dbReference type="SAM" id="Phobius"/>
    </source>
</evidence>
<keyword evidence="1" id="KW-0812">Transmembrane</keyword>
<accession>A0A0F9PBZ1</accession>
<dbReference type="EMBL" id="LAZR01002621">
    <property type="protein sequence ID" value="KKN27644.1"/>
    <property type="molecule type" value="Genomic_DNA"/>
</dbReference>
<feature type="transmembrane region" description="Helical" evidence="1">
    <location>
        <begin position="20"/>
        <end position="37"/>
    </location>
</feature>
<gene>
    <name evidence="2" type="ORF">LCGC14_0862810</name>
</gene>
<proteinExistence type="predicted"/>
<comment type="caution">
    <text evidence="2">The sequence shown here is derived from an EMBL/GenBank/DDBJ whole genome shotgun (WGS) entry which is preliminary data.</text>
</comment>
<organism evidence="2">
    <name type="scientific">marine sediment metagenome</name>
    <dbReference type="NCBI Taxonomy" id="412755"/>
    <lineage>
        <taxon>unclassified sequences</taxon>
        <taxon>metagenomes</taxon>
        <taxon>ecological metagenomes</taxon>
    </lineage>
</organism>
<reference evidence="2" key="1">
    <citation type="journal article" date="2015" name="Nature">
        <title>Complex archaea that bridge the gap between prokaryotes and eukaryotes.</title>
        <authorList>
            <person name="Spang A."/>
            <person name="Saw J.H."/>
            <person name="Jorgensen S.L."/>
            <person name="Zaremba-Niedzwiedzka K."/>
            <person name="Martijn J."/>
            <person name="Lind A.E."/>
            <person name="van Eijk R."/>
            <person name="Schleper C."/>
            <person name="Guy L."/>
            <person name="Ettema T.J."/>
        </authorList>
    </citation>
    <scope>NUCLEOTIDE SEQUENCE</scope>
</reference>
<keyword evidence="1" id="KW-1133">Transmembrane helix</keyword>
<name>A0A0F9PBZ1_9ZZZZ</name>
<keyword evidence="1" id="KW-0472">Membrane</keyword>
<sequence length="44" mass="5418">MLVKKVKQYVNLSESWDMKLLVVIFFLVMEDILNGIYKEMFWKF</sequence>
<protein>
    <submittedName>
        <fullName evidence="2">Uncharacterized protein</fullName>
    </submittedName>
</protein>
<dbReference type="AlphaFoldDB" id="A0A0F9PBZ1"/>